<dbReference type="Proteomes" id="UP000288293">
    <property type="component" value="Unassembled WGS sequence"/>
</dbReference>
<keyword evidence="2" id="KW-1185">Reference proteome</keyword>
<dbReference type="AlphaFoldDB" id="A0A432W127"/>
<evidence type="ECO:0000313" key="2">
    <source>
        <dbReference type="Proteomes" id="UP000288293"/>
    </source>
</evidence>
<protein>
    <submittedName>
        <fullName evidence="1">Uncharacterized protein</fullName>
    </submittedName>
</protein>
<comment type="caution">
    <text evidence="1">The sequence shown here is derived from an EMBL/GenBank/DDBJ whole genome shotgun (WGS) entry which is preliminary data.</text>
</comment>
<evidence type="ECO:0000313" key="1">
    <source>
        <dbReference type="EMBL" id="RUO22931.1"/>
    </source>
</evidence>
<dbReference type="RefSeq" id="WP_126804573.1">
    <property type="nucleotide sequence ID" value="NZ_PIPL01000004.1"/>
</dbReference>
<gene>
    <name evidence="1" type="ORF">CWE09_13435</name>
</gene>
<dbReference type="PROSITE" id="PS51257">
    <property type="entry name" value="PROKAR_LIPOPROTEIN"/>
    <property type="match status" value="1"/>
</dbReference>
<dbReference type="OrthoDB" id="7831428at2"/>
<dbReference type="EMBL" id="PIPL01000004">
    <property type="protein sequence ID" value="RUO22931.1"/>
    <property type="molecule type" value="Genomic_DNA"/>
</dbReference>
<sequence length="72" mass="7836">MFNKNALIALSGIFLLAGCAGHTLDEDAARDAQLAECQLIQDDQERLDCIERITLGDTATEPAPQSDPTQQY</sequence>
<accession>A0A432W127</accession>
<reference evidence="1 2" key="1">
    <citation type="journal article" date="2011" name="Front. Microbiol.">
        <title>Genomic signatures of strain selection and enhancement in Bacillus atrophaeus var. globigii, a historical biowarfare simulant.</title>
        <authorList>
            <person name="Gibbons H.S."/>
            <person name="Broomall S.M."/>
            <person name="McNew L.A."/>
            <person name="Daligault H."/>
            <person name="Chapman C."/>
            <person name="Bruce D."/>
            <person name="Karavis M."/>
            <person name="Krepps M."/>
            <person name="McGregor P.A."/>
            <person name="Hong C."/>
            <person name="Park K.H."/>
            <person name="Akmal A."/>
            <person name="Feldman A."/>
            <person name="Lin J.S."/>
            <person name="Chang W.E."/>
            <person name="Higgs B.W."/>
            <person name="Demirev P."/>
            <person name="Lindquist J."/>
            <person name="Liem A."/>
            <person name="Fochler E."/>
            <person name="Read T.D."/>
            <person name="Tapia R."/>
            <person name="Johnson S."/>
            <person name="Bishop-Lilly K.A."/>
            <person name="Detter C."/>
            <person name="Han C."/>
            <person name="Sozhamannan S."/>
            <person name="Rosenzweig C.N."/>
            <person name="Skowronski E.W."/>
        </authorList>
    </citation>
    <scope>NUCLEOTIDE SEQUENCE [LARGE SCALE GENOMIC DNA]</scope>
    <source>
        <strain evidence="1 2">MLST1</strain>
    </source>
</reference>
<name>A0A432W127_9GAMM</name>
<proteinExistence type="predicted"/>
<organism evidence="1 2">
    <name type="scientific">Aliidiomarina minuta</name>
    <dbReference type="NCBI Taxonomy" id="880057"/>
    <lineage>
        <taxon>Bacteria</taxon>
        <taxon>Pseudomonadati</taxon>
        <taxon>Pseudomonadota</taxon>
        <taxon>Gammaproteobacteria</taxon>
        <taxon>Alteromonadales</taxon>
        <taxon>Idiomarinaceae</taxon>
        <taxon>Aliidiomarina</taxon>
    </lineage>
</organism>